<accession>A0A8W8NSZ0</accession>
<keyword evidence="1" id="KW-0812">Transmembrane</keyword>
<protein>
    <recommendedName>
        <fullName evidence="4">EGF-like domain-containing protein</fullName>
    </recommendedName>
</protein>
<dbReference type="EnsemblMetazoa" id="G9298.1">
    <property type="protein sequence ID" value="G9298.1:cds"/>
    <property type="gene ID" value="G9298"/>
</dbReference>
<keyword evidence="1" id="KW-1133">Transmembrane helix</keyword>
<feature type="transmembrane region" description="Helical" evidence="1">
    <location>
        <begin position="129"/>
        <end position="149"/>
    </location>
</feature>
<organism evidence="2 3">
    <name type="scientific">Magallana gigas</name>
    <name type="common">Pacific oyster</name>
    <name type="synonym">Crassostrea gigas</name>
    <dbReference type="NCBI Taxonomy" id="29159"/>
    <lineage>
        <taxon>Eukaryota</taxon>
        <taxon>Metazoa</taxon>
        <taxon>Spiralia</taxon>
        <taxon>Lophotrochozoa</taxon>
        <taxon>Mollusca</taxon>
        <taxon>Bivalvia</taxon>
        <taxon>Autobranchia</taxon>
        <taxon>Pteriomorphia</taxon>
        <taxon>Ostreida</taxon>
        <taxon>Ostreoidea</taxon>
        <taxon>Ostreidae</taxon>
        <taxon>Magallana</taxon>
    </lineage>
</organism>
<keyword evidence="1" id="KW-0472">Membrane</keyword>
<evidence type="ECO:0000256" key="1">
    <source>
        <dbReference type="SAM" id="Phobius"/>
    </source>
</evidence>
<keyword evidence="3" id="KW-1185">Reference proteome</keyword>
<sequence>MDVQPEDISEKTVINVVHRTARKVTVTLWMERVLVVLLDTQVQIVTNNAVAKHMVRSVSRIAEAVKIENNVTTFTDVVRMVVTEDGTVPSVPTCHHVTGHCPRGCDVGYQGDRCDQVTTDPVSNCQSSIPLYVCVSIIILFGLVVVFLVTRQLGISVCKPQKSQKIRIEKLDKRKKVPEYTEPSLVFVCDQENTTAHAYEELGEISPYYQNDKLP</sequence>
<name>A0A8W8NSZ0_MAGGI</name>
<evidence type="ECO:0000313" key="2">
    <source>
        <dbReference type="EnsemblMetazoa" id="G9298.1:cds"/>
    </source>
</evidence>
<proteinExistence type="predicted"/>
<evidence type="ECO:0000313" key="3">
    <source>
        <dbReference type="Proteomes" id="UP000005408"/>
    </source>
</evidence>
<dbReference type="Proteomes" id="UP000005408">
    <property type="component" value="Unassembled WGS sequence"/>
</dbReference>
<dbReference type="AlphaFoldDB" id="A0A8W8NSZ0"/>
<evidence type="ECO:0008006" key="4">
    <source>
        <dbReference type="Google" id="ProtNLM"/>
    </source>
</evidence>
<reference evidence="2" key="1">
    <citation type="submission" date="2022-08" db="UniProtKB">
        <authorList>
            <consortium name="EnsemblMetazoa"/>
        </authorList>
    </citation>
    <scope>IDENTIFICATION</scope>
    <source>
        <strain evidence="2">05x7-T-G4-1.051#20</strain>
    </source>
</reference>